<accession>A7EAU9</accession>
<proteinExistence type="predicted"/>
<dbReference type="AlphaFoldDB" id="A7EAU9"/>
<organism evidence="1 2">
    <name type="scientific">Sclerotinia sclerotiorum (strain ATCC 18683 / 1980 / Ss-1)</name>
    <name type="common">White mold</name>
    <name type="synonym">Whetzelinia sclerotiorum</name>
    <dbReference type="NCBI Taxonomy" id="665079"/>
    <lineage>
        <taxon>Eukaryota</taxon>
        <taxon>Fungi</taxon>
        <taxon>Dikarya</taxon>
        <taxon>Ascomycota</taxon>
        <taxon>Pezizomycotina</taxon>
        <taxon>Leotiomycetes</taxon>
        <taxon>Helotiales</taxon>
        <taxon>Sclerotiniaceae</taxon>
        <taxon>Sclerotinia</taxon>
    </lineage>
</organism>
<reference evidence="2" key="1">
    <citation type="journal article" date="2011" name="PLoS Genet.">
        <title>Genomic analysis of the necrotrophic fungal pathogens Sclerotinia sclerotiorum and Botrytis cinerea.</title>
        <authorList>
            <person name="Amselem J."/>
            <person name="Cuomo C.A."/>
            <person name="van Kan J.A."/>
            <person name="Viaud M."/>
            <person name="Benito E.P."/>
            <person name="Couloux A."/>
            <person name="Coutinho P.M."/>
            <person name="de Vries R.P."/>
            <person name="Dyer P.S."/>
            <person name="Fillinger S."/>
            <person name="Fournier E."/>
            <person name="Gout L."/>
            <person name="Hahn M."/>
            <person name="Kohn L."/>
            <person name="Lapalu N."/>
            <person name="Plummer K.M."/>
            <person name="Pradier J.M."/>
            <person name="Quevillon E."/>
            <person name="Sharon A."/>
            <person name="Simon A."/>
            <person name="ten Have A."/>
            <person name="Tudzynski B."/>
            <person name="Tudzynski P."/>
            <person name="Wincker P."/>
            <person name="Andrew M."/>
            <person name="Anthouard V."/>
            <person name="Beever R.E."/>
            <person name="Beffa R."/>
            <person name="Benoit I."/>
            <person name="Bouzid O."/>
            <person name="Brault B."/>
            <person name="Chen Z."/>
            <person name="Choquer M."/>
            <person name="Collemare J."/>
            <person name="Cotton P."/>
            <person name="Danchin E.G."/>
            <person name="Da Silva C."/>
            <person name="Gautier A."/>
            <person name="Giraud C."/>
            <person name="Giraud T."/>
            <person name="Gonzalez C."/>
            <person name="Grossetete S."/>
            <person name="Guldener U."/>
            <person name="Henrissat B."/>
            <person name="Howlett B.J."/>
            <person name="Kodira C."/>
            <person name="Kretschmer M."/>
            <person name="Lappartient A."/>
            <person name="Leroch M."/>
            <person name="Levis C."/>
            <person name="Mauceli E."/>
            <person name="Neuveglise C."/>
            <person name="Oeser B."/>
            <person name="Pearson M."/>
            <person name="Poulain J."/>
            <person name="Poussereau N."/>
            <person name="Quesneville H."/>
            <person name="Rascle C."/>
            <person name="Schumacher J."/>
            <person name="Segurens B."/>
            <person name="Sexton A."/>
            <person name="Silva E."/>
            <person name="Sirven C."/>
            <person name="Soanes D.M."/>
            <person name="Talbot N.J."/>
            <person name="Templeton M."/>
            <person name="Yandava C."/>
            <person name="Yarden O."/>
            <person name="Zeng Q."/>
            <person name="Rollins J.A."/>
            <person name="Lebrun M.H."/>
            <person name="Dickman M."/>
        </authorList>
    </citation>
    <scope>NUCLEOTIDE SEQUENCE [LARGE SCALE GENOMIC DNA]</scope>
    <source>
        <strain evidence="2">ATCC 18683 / 1980 / Ss-1</strain>
    </source>
</reference>
<dbReference type="RefSeq" id="XP_001596215.1">
    <property type="nucleotide sequence ID" value="XM_001596165.1"/>
</dbReference>
<dbReference type="InParanoid" id="A7EAU9"/>
<evidence type="ECO:0000313" key="1">
    <source>
        <dbReference type="EMBL" id="EDN99577.1"/>
    </source>
</evidence>
<dbReference type="KEGG" id="ssl:SS1G_02432"/>
<protein>
    <submittedName>
        <fullName evidence="1">Uncharacterized protein</fullName>
    </submittedName>
</protein>
<dbReference type="GeneID" id="5492511"/>
<dbReference type="Proteomes" id="UP000001312">
    <property type="component" value="Unassembled WGS sequence"/>
</dbReference>
<keyword evidence="2" id="KW-1185">Reference proteome</keyword>
<dbReference type="HOGENOM" id="CLU_3033766_0_0_1"/>
<dbReference type="EMBL" id="CH476623">
    <property type="protein sequence ID" value="EDN99577.1"/>
    <property type="molecule type" value="Genomic_DNA"/>
</dbReference>
<name>A7EAU9_SCLS1</name>
<sequence>MVMVSPHGKSPPQPQFLHPHGFSTRFLLASYRIVSGTHGYDSLISTTRSLQHFHT</sequence>
<evidence type="ECO:0000313" key="2">
    <source>
        <dbReference type="Proteomes" id="UP000001312"/>
    </source>
</evidence>
<gene>
    <name evidence="1" type="ORF">SS1G_02432</name>
</gene>